<reference evidence="3 4" key="1">
    <citation type="submission" date="2024-02" db="EMBL/GenBank/DDBJ databases">
        <authorList>
            <person name="Chen Y."/>
            <person name="Shah S."/>
            <person name="Dougan E. K."/>
            <person name="Thang M."/>
            <person name="Chan C."/>
        </authorList>
    </citation>
    <scope>NUCLEOTIDE SEQUENCE [LARGE SCALE GENOMIC DNA]</scope>
</reference>
<evidence type="ECO:0000256" key="2">
    <source>
        <dbReference type="SAM" id="SignalP"/>
    </source>
</evidence>
<keyword evidence="4" id="KW-1185">Reference proteome</keyword>
<name>A0ABP0HUA4_9DINO</name>
<dbReference type="Proteomes" id="UP001642484">
    <property type="component" value="Unassembled WGS sequence"/>
</dbReference>
<evidence type="ECO:0000256" key="1">
    <source>
        <dbReference type="SAM" id="MobiDB-lite"/>
    </source>
</evidence>
<evidence type="ECO:0000313" key="4">
    <source>
        <dbReference type="Proteomes" id="UP001642484"/>
    </source>
</evidence>
<feature type="chain" id="PRO_5046495176" evidence="2">
    <location>
        <begin position="22"/>
        <end position="805"/>
    </location>
</feature>
<feature type="compositionally biased region" description="Basic and acidic residues" evidence="1">
    <location>
        <begin position="340"/>
        <end position="350"/>
    </location>
</feature>
<feature type="region of interest" description="Disordered" evidence="1">
    <location>
        <begin position="296"/>
        <end position="380"/>
    </location>
</feature>
<comment type="caution">
    <text evidence="3">The sequence shown here is derived from an EMBL/GenBank/DDBJ whole genome shotgun (WGS) entry which is preliminary data.</text>
</comment>
<feature type="signal peptide" evidence="2">
    <location>
        <begin position="1"/>
        <end position="21"/>
    </location>
</feature>
<proteinExistence type="predicted"/>
<feature type="compositionally biased region" description="Basic and acidic residues" evidence="1">
    <location>
        <begin position="296"/>
        <end position="330"/>
    </location>
</feature>
<keyword evidence="2" id="KW-0732">Signal</keyword>
<accession>A0ABP0HUA4</accession>
<sequence length="805" mass="91306">MVVMESLLTSLWSSVLDTTQGLLLCLGTCLTDRGSAPEWPHHPDDSWLEQVAENLHASLVLRAMMPLAGQFSMLGSPEGVKTQTLQKITLSGFWNQRCNGDYFERPGEAFMLYDRPTYWSKDSSRALCFHAPSNSWILCPRTFWLDEKVQWNFHASYPFALCAPSASKVCTEDAPWTRWCESFTCNRYIHNKHARVTVQKVQIVVRLRPKSMLSTIPGGYHFLRHLKDSCRFCPYNGEGFARQKMLLVLQMMDQLPAVHGSLPGSLANSTDELDVAIWEGSKLFRAAELEDETRSLLCQSRDEEQSRRAAEEEHSRRSAEELLAEEERHEREKRKRREKREKAEKKDAHLSNKKLKSRDTKAKQAGSSENSAEEDANEKEDSFEVEWRAFHEDISDPVSKLRHNFPIFDDDVLSAHLMEASYDLEKAVVSLSKLEAEPVAVLEPADIPRSSNPPLRSGEPKRLMANVIARTDHPKMPLYCFIAVVAKSNQSQKYRAGQIVRPIPEDRFRLLGDEKGHFWLKKTKVPQIGDIVEVCFFEEDARDYLETAHGTYPHQNEDLLCTTLTLHSRCDLERNATAGMALFNMAVDDVELQWPWKSALGKFDAVQPGKRIWFVHPKKHLRSVMILRVKSWETVNFKYRNASSDRISVDFSAGRRRLTDIAVTAAGFDASPAELNRRFAEKSKEREQLFILGLARAEHRGPEGYNRLGDCPERQRRQLDVKTLDEYCQILLIGVLPYPKEVEGSVGSLFDGAGLSAESGDVASLFPQSLHQCPRSPANPVVSVTAMKVKRGHVGPSAAQPEQAL</sequence>
<organism evidence="3 4">
    <name type="scientific">Durusdinium trenchii</name>
    <dbReference type="NCBI Taxonomy" id="1381693"/>
    <lineage>
        <taxon>Eukaryota</taxon>
        <taxon>Sar</taxon>
        <taxon>Alveolata</taxon>
        <taxon>Dinophyceae</taxon>
        <taxon>Suessiales</taxon>
        <taxon>Symbiodiniaceae</taxon>
        <taxon>Durusdinium</taxon>
    </lineage>
</organism>
<evidence type="ECO:0000313" key="3">
    <source>
        <dbReference type="EMBL" id="CAK8993790.1"/>
    </source>
</evidence>
<dbReference type="EMBL" id="CAXAMN010001334">
    <property type="protein sequence ID" value="CAK8993790.1"/>
    <property type="molecule type" value="Genomic_DNA"/>
</dbReference>
<protein>
    <submittedName>
        <fullName evidence="3">Uncharacterized protein</fullName>
    </submittedName>
</protein>
<gene>
    <name evidence="3" type="ORF">CCMP2556_LOCUS3378</name>
</gene>